<proteinExistence type="predicted"/>
<accession>A0A414ART5</accession>
<organism evidence="4 5">
    <name type="scientific">Enterocloster bolteae</name>
    <dbReference type="NCBI Taxonomy" id="208479"/>
    <lineage>
        <taxon>Bacteria</taxon>
        <taxon>Bacillati</taxon>
        <taxon>Bacillota</taxon>
        <taxon>Clostridia</taxon>
        <taxon>Lachnospirales</taxon>
        <taxon>Lachnospiraceae</taxon>
        <taxon>Enterocloster</taxon>
    </lineage>
</organism>
<dbReference type="PANTHER" id="PTHR43278:SF3">
    <property type="entry name" value="IRON-SULFUR FLAVOPROTEIN MJ0731"/>
    <property type="match status" value="1"/>
</dbReference>
<dbReference type="EMBL" id="QSHZ01000024">
    <property type="protein sequence ID" value="RHC54219.1"/>
    <property type="molecule type" value="Genomic_DNA"/>
</dbReference>
<keyword evidence="1" id="KW-0285">Flavoprotein</keyword>
<dbReference type="AlphaFoldDB" id="A0A414ART5"/>
<protein>
    <submittedName>
        <fullName evidence="4">Flavodoxin family protein</fullName>
    </submittedName>
</protein>
<dbReference type="SUPFAM" id="SSF52218">
    <property type="entry name" value="Flavoproteins"/>
    <property type="match status" value="1"/>
</dbReference>
<reference evidence="4 5" key="1">
    <citation type="submission" date="2018-08" db="EMBL/GenBank/DDBJ databases">
        <title>A genome reference for cultivated species of the human gut microbiota.</title>
        <authorList>
            <person name="Zou Y."/>
            <person name="Xue W."/>
            <person name="Luo G."/>
        </authorList>
    </citation>
    <scope>NUCLEOTIDE SEQUENCE [LARGE SCALE GENOMIC DNA]</scope>
    <source>
        <strain evidence="4 5">AM35-14</strain>
    </source>
</reference>
<gene>
    <name evidence="4" type="ORF">DW839_20495</name>
</gene>
<dbReference type="RefSeq" id="WP_117627068.1">
    <property type="nucleotide sequence ID" value="NZ_CAURXV010000002.1"/>
</dbReference>
<dbReference type="InterPro" id="IPR051796">
    <property type="entry name" value="ISF_SsuE-like"/>
</dbReference>
<dbReference type="Proteomes" id="UP000283975">
    <property type="component" value="Unassembled WGS sequence"/>
</dbReference>
<dbReference type="Pfam" id="PF03358">
    <property type="entry name" value="FMN_red"/>
    <property type="match status" value="1"/>
</dbReference>
<name>A0A414ART5_9FIRM</name>
<evidence type="ECO:0000256" key="2">
    <source>
        <dbReference type="ARBA" id="ARBA00022643"/>
    </source>
</evidence>
<sequence length="239" mass="26694">MKPVRLLAISASPRKKGNSQFLLDTVLEYTKTLKFEVDVKRISLSDRKVEPCIGCLACYKNGGRCVLKDGFEDIRQLWKWADCILYCTPVYVAGIPGQLKCLFDRLSNADYGLEIRGARHMKTIGAISQGGDFFGGGAELCMADIMRHAAMMNCVYIPPDTSYIGSGGWVWDSHGNAMKEKAGLMTEDYRLTLETAHSIIQRSVEMAAIIRSGSADLRDDLMEDAAYRYYFEKADALEE</sequence>
<evidence type="ECO:0000313" key="5">
    <source>
        <dbReference type="Proteomes" id="UP000283975"/>
    </source>
</evidence>
<dbReference type="InterPro" id="IPR005025">
    <property type="entry name" value="FMN_Rdtase-like_dom"/>
</dbReference>
<dbReference type="GO" id="GO:0016491">
    <property type="term" value="F:oxidoreductase activity"/>
    <property type="evidence" value="ECO:0007669"/>
    <property type="project" value="InterPro"/>
</dbReference>
<dbReference type="Gene3D" id="3.40.50.360">
    <property type="match status" value="1"/>
</dbReference>
<evidence type="ECO:0000313" key="4">
    <source>
        <dbReference type="EMBL" id="RHC54219.1"/>
    </source>
</evidence>
<evidence type="ECO:0000259" key="3">
    <source>
        <dbReference type="Pfam" id="PF03358"/>
    </source>
</evidence>
<dbReference type="InterPro" id="IPR029039">
    <property type="entry name" value="Flavoprotein-like_sf"/>
</dbReference>
<keyword evidence="2" id="KW-0288">FMN</keyword>
<comment type="caution">
    <text evidence="4">The sequence shown here is derived from an EMBL/GenBank/DDBJ whole genome shotgun (WGS) entry which is preliminary data.</text>
</comment>
<dbReference type="PANTHER" id="PTHR43278">
    <property type="entry name" value="NAD(P)H-DEPENDENT FMN-CONTAINING OXIDOREDUCTASE YWQN-RELATED"/>
    <property type="match status" value="1"/>
</dbReference>
<feature type="domain" description="NADPH-dependent FMN reductase-like" evidence="3">
    <location>
        <begin position="5"/>
        <end position="164"/>
    </location>
</feature>
<evidence type="ECO:0000256" key="1">
    <source>
        <dbReference type="ARBA" id="ARBA00022630"/>
    </source>
</evidence>